<feature type="transmembrane region" description="Helical" evidence="1">
    <location>
        <begin position="53"/>
        <end position="74"/>
    </location>
</feature>
<proteinExistence type="predicted"/>
<gene>
    <name evidence="2" type="ORF">Acr_21g0010360</name>
</gene>
<evidence type="ECO:0000313" key="3">
    <source>
        <dbReference type="Proteomes" id="UP000585474"/>
    </source>
</evidence>
<dbReference type="AlphaFoldDB" id="A0A7J0GI04"/>
<comment type="caution">
    <text evidence="2">The sequence shown here is derived from an EMBL/GenBank/DDBJ whole genome shotgun (WGS) entry which is preliminary data.</text>
</comment>
<keyword evidence="1" id="KW-1133">Transmembrane helix</keyword>
<evidence type="ECO:0000256" key="1">
    <source>
        <dbReference type="SAM" id="Phobius"/>
    </source>
</evidence>
<protein>
    <submittedName>
        <fullName evidence="2">SKU5 similar 18</fullName>
    </submittedName>
</protein>
<keyword evidence="1" id="KW-0472">Membrane</keyword>
<feature type="transmembrane region" description="Helical" evidence="1">
    <location>
        <begin position="81"/>
        <end position="101"/>
    </location>
</feature>
<organism evidence="2 3">
    <name type="scientific">Actinidia rufa</name>
    <dbReference type="NCBI Taxonomy" id="165716"/>
    <lineage>
        <taxon>Eukaryota</taxon>
        <taxon>Viridiplantae</taxon>
        <taxon>Streptophyta</taxon>
        <taxon>Embryophyta</taxon>
        <taxon>Tracheophyta</taxon>
        <taxon>Spermatophyta</taxon>
        <taxon>Magnoliopsida</taxon>
        <taxon>eudicotyledons</taxon>
        <taxon>Gunneridae</taxon>
        <taxon>Pentapetalae</taxon>
        <taxon>asterids</taxon>
        <taxon>Ericales</taxon>
        <taxon>Actinidiaceae</taxon>
        <taxon>Actinidia</taxon>
    </lineage>
</organism>
<sequence>MLFRPTDYVWLFYVHWDGLPPQYVREGDCGAISPCCPALDQNVHSVPRTELPAAFATIFWVMMQLASMMVWFSLFPENQSMVAFTITLAPIFEFFVGIGIWKRVQVNKFFVDIKFVGKTIGTATVLAFLTPLRHFGTKSMHSAVLFIPTRNSSVFLQVLSWRWLRYCLDLGYARVEVDLEAGFAEIDKGTGLLVTAAQRHLYVLTAVSVSRQRIQLCPYGVDSSPSSCCRRLNSGMEAVRRNSDAQVIFCPLTPLGVAIGRYPSSKLFSTVVIPSLPSSDNLESSDSLSSDDGCVQ</sequence>
<name>A0A7J0GI04_9ERIC</name>
<keyword evidence="3" id="KW-1185">Reference proteome</keyword>
<evidence type="ECO:0000313" key="2">
    <source>
        <dbReference type="EMBL" id="GFZ10437.1"/>
    </source>
</evidence>
<dbReference type="Proteomes" id="UP000585474">
    <property type="component" value="Unassembled WGS sequence"/>
</dbReference>
<keyword evidence="1" id="KW-0812">Transmembrane</keyword>
<dbReference type="EMBL" id="BJWL01000021">
    <property type="protein sequence ID" value="GFZ10437.1"/>
    <property type="molecule type" value="Genomic_DNA"/>
</dbReference>
<accession>A0A7J0GI04</accession>
<reference evidence="2 3" key="1">
    <citation type="submission" date="2019-07" db="EMBL/GenBank/DDBJ databases">
        <title>De Novo Assembly of kiwifruit Actinidia rufa.</title>
        <authorList>
            <person name="Sugita-Konishi S."/>
            <person name="Sato K."/>
            <person name="Mori E."/>
            <person name="Abe Y."/>
            <person name="Kisaki G."/>
            <person name="Hamano K."/>
            <person name="Suezawa K."/>
            <person name="Otani M."/>
            <person name="Fukuda T."/>
            <person name="Manabe T."/>
            <person name="Gomi K."/>
            <person name="Tabuchi M."/>
            <person name="Akimitsu K."/>
            <person name="Kataoka I."/>
        </authorList>
    </citation>
    <scope>NUCLEOTIDE SEQUENCE [LARGE SCALE GENOMIC DNA]</scope>
    <source>
        <strain evidence="3">cv. Fuchu</strain>
    </source>
</reference>